<sequence length="242" mass="26145">MYYNGSMNMIFVCCIPFFIAAAFHLTSCLLSKTKRADVSKKILMPLLILAVAAAYCLSFAGKRVTDLGLFQIVLLCIALAAGNAGDIFLLGDVTPKNMSKGLGAFLIGHIVYIALLSLTFSLPPVPRLIAIVVFAVYAAAVYVSWRMNGSPKGAVGAAVIVYASVLGLFSLLTLFYIIGCVHVGIGIPGPLLKIYIGTLFFLLSDSVLSHTIFFKQFYQSRFVVMLTYLSAQFLIVLGFLSI</sequence>
<evidence type="ECO:0000313" key="7">
    <source>
        <dbReference type="EMBL" id="EPF31206.1"/>
    </source>
</evidence>
<feature type="transmembrane region" description="Helical" evidence="6">
    <location>
        <begin position="157"/>
        <end position="185"/>
    </location>
</feature>
<proteinExistence type="inferred from homology"/>
<feature type="transmembrane region" description="Helical" evidence="6">
    <location>
        <begin position="222"/>
        <end position="240"/>
    </location>
</feature>
<protein>
    <recommendedName>
        <fullName evidence="9">YhhN-like protein</fullName>
    </recommendedName>
</protein>
<organism evidence="7 8">
    <name type="scientific">Treponema maltophilum ATCC 51939</name>
    <dbReference type="NCBI Taxonomy" id="1125699"/>
    <lineage>
        <taxon>Bacteria</taxon>
        <taxon>Pseudomonadati</taxon>
        <taxon>Spirochaetota</taxon>
        <taxon>Spirochaetia</taxon>
        <taxon>Spirochaetales</taxon>
        <taxon>Treponemataceae</taxon>
        <taxon>Treponema</taxon>
    </lineage>
</organism>
<dbReference type="OrthoDB" id="363157at2"/>
<keyword evidence="5 6" id="KW-0472">Membrane</keyword>
<comment type="similarity">
    <text evidence="2">Belongs to the TMEM86 family.</text>
</comment>
<keyword evidence="4 6" id="KW-1133">Transmembrane helix</keyword>
<dbReference type="PATRIC" id="fig|1125699.3.peg.1561"/>
<dbReference type="AlphaFoldDB" id="S3K2R6"/>
<feature type="transmembrane region" description="Helical" evidence="6">
    <location>
        <begin position="191"/>
        <end position="210"/>
    </location>
</feature>
<feature type="transmembrane region" description="Helical" evidence="6">
    <location>
        <begin position="67"/>
        <end position="90"/>
    </location>
</feature>
<dbReference type="PANTHER" id="PTHR31885">
    <property type="entry name" value="GH04784P"/>
    <property type="match status" value="1"/>
</dbReference>
<comment type="caution">
    <text evidence="7">The sequence shown here is derived from an EMBL/GenBank/DDBJ whole genome shotgun (WGS) entry which is preliminary data.</text>
</comment>
<evidence type="ECO:0000256" key="2">
    <source>
        <dbReference type="ARBA" id="ARBA00007375"/>
    </source>
</evidence>
<dbReference type="HOGENOM" id="CLU_079086_0_1_12"/>
<dbReference type="STRING" id="1125699.HMPREF9194_01549"/>
<gene>
    <name evidence="7" type="ORF">HMPREF9194_01549</name>
</gene>
<evidence type="ECO:0000256" key="4">
    <source>
        <dbReference type="ARBA" id="ARBA00022989"/>
    </source>
</evidence>
<reference evidence="7 8" key="1">
    <citation type="submission" date="2013-04" db="EMBL/GenBank/DDBJ databases">
        <title>The Genome Sequence of Treponema maltophilum ATCC 51939.</title>
        <authorList>
            <consortium name="The Broad Institute Genomics Platform"/>
            <person name="Earl A."/>
            <person name="Ward D."/>
            <person name="Feldgarden M."/>
            <person name="Gevers D."/>
            <person name="Leonetti C."/>
            <person name="Blanton J.M."/>
            <person name="Dewhirst F.E."/>
            <person name="Izard J."/>
            <person name="Walker B."/>
            <person name="Young S."/>
            <person name="Zeng Q."/>
            <person name="Gargeya S."/>
            <person name="Fitzgerald M."/>
            <person name="Haas B."/>
            <person name="Abouelleil A."/>
            <person name="Allen A.W."/>
            <person name="Alvarado L."/>
            <person name="Arachchi H.M."/>
            <person name="Berlin A.M."/>
            <person name="Chapman S.B."/>
            <person name="Gainer-Dewar J."/>
            <person name="Goldberg J."/>
            <person name="Griggs A."/>
            <person name="Gujja S."/>
            <person name="Hansen M."/>
            <person name="Howarth C."/>
            <person name="Imamovic A."/>
            <person name="Ireland A."/>
            <person name="Larimer J."/>
            <person name="McCowan C."/>
            <person name="Murphy C."/>
            <person name="Pearson M."/>
            <person name="Poon T.W."/>
            <person name="Priest M."/>
            <person name="Roberts A."/>
            <person name="Saif S."/>
            <person name="Shea T."/>
            <person name="Sisk P."/>
            <person name="Sykes S."/>
            <person name="Wortman J."/>
            <person name="Nusbaum C."/>
            <person name="Birren B."/>
        </authorList>
    </citation>
    <scope>NUCLEOTIDE SEQUENCE [LARGE SCALE GENOMIC DNA]</scope>
    <source>
        <strain evidence="7 8">ATCC 51939</strain>
    </source>
</reference>
<evidence type="ECO:0000256" key="6">
    <source>
        <dbReference type="SAM" id="Phobius"/>
    </source>
</evidence>
<evidence type="ECO:0000256" key="1">
    <source>
        <dbReference type="ARBA" id="ARBA00004141"/>
    </source>
</evidence>
<accession>S3K2R6</accession>
<evidence type="ECO:0000313" key="8">
    <source>
        <dbReference type="Proteomes" id="UP000014541"/>
    </source>
</evidence>
<dbReference type="InterPro" id="IPR012506">
    <property type="entry name" value="TMEM86B-like"/>
</dbReference>
<keyword evidence="3 6" id="KW-0812">Transmembrane</keyword>
<comment type="subcellular location">
    <subcellularLocation>
        <location evidence="1">Membrane</location>
        <topology evidence="1">Multi-pass membrane protein</topology>
    </subcellularLocation>
</comment>
<evidence type="ECO:0000256" key="5">
    <source>
        <dbReference type="ARBA" id="ARBA00023136"/>
    </source>
</evidence>
<dbReference type="Proteomes" id="UP000014541">
    <property type="component" value="Unassembled WGS sequence"/>
</dbReference>
<dbReference type="PANTHER" id="PTHR31885:SF6">
    <property type="entry name" value="GH04784P"/>
    <property type="match status" value="1"/>
</dbReference>
<name>S3K2R6_TREMA</name>
<feature type="transmembrane region" description="Helical" evidence="6">
    <location>
        <begin position="6"/>
        <end position="30"/>
    </location>
</feature>
<feature type="transmembrane region" description="Helical" evidence="6">
    <location>
        <begin position="128"/>
        <end position="145"/>
    </location>
</feature>
<evidence type="ECO:0000256" key="3">
    <source>
        <dbReference type="ARBA" id="ARBA00022692"/>
    </source>
</evidence>
<dbReference type="EMBL" id="ATFF01000006">
    <property type="protein sequence ID" value="EPF31206.1"/>
    <property type="molecule type" value="Genomic_DNA"/>
</dbReference>
<dbReference type="Pfam" id="PF07947">
    <property type="entry name" value="YhhN"/>
    <property type="match status" value="1"/>
</dbReference>
<keyword evidence="8" id="KW-1185">Reference proteome</keyword>
<feature type="transmembrane region" description="Helical" evidence="6">
    <location>
        <begin position="102"/>
        <end position="122"/>
    </location>
</feature>
<dbReference type="GO" id="GO:0016020">
    <property type="term" value="C:membrane"/>
    <property type="evidence" value="ECO:0007669"/>
    <property type="project" value="UniProtKB-SubCell"/>
</dbReference>
<evidence type="ECO:0008006" key="9">
    <source>
        <dbReference type="Google" id="ProtNLM"/>
    </source>
</evidence>
<feature type="transmembrane region" description="Helical" evidence="6">
    <location>
        <begin position="42"/>
        <end position="61"/>
    </location>
</feature>
<dbReference type="eggNOG" id="COG3714">
    <property type="taxonomic scope" value="Bacteria"/>
</dbReference>
<dbReference type="GO" id="GO:0016787">
    <property type="term" value="F:hydrolase activity"/>
    <property type="evidence" value="ECO:0007669"/>
    <property type="project" value="TreeGrafter"/>
</dbReference>